<dbReference type="Proteomes" id="UP000494106">
    <property type="component" value="Unassembled WGS sequence"/>
</dbReference>
<keyword evidence="3" id="KW-1185">Reference proteome</keyword>
<evidence type="ECO:0000256" key="1">
    <source>
        <dbReference type="SAM" id="MobiDB-lite"/>
    </source>
</evidence>
<evidence type="ECO:0000313" key="2">
    <source>
        <dbReference type="EMBL" id="CAB3250964.1"/>
    </source>
</evidence>
<dbReference type="EMBL" id="CADEBC010000541">
    <property type="protein sequence ID" value="CAB3250964.1"/>
    <property type="molecule type" value="Genomic_DNA"/>
</dbReference>
<comment type="caution">
    <text evidence="2">The sequence shown here is derived from an EMBL/GenBank/DDBJ whole genome shotgun (WGS) entry which is preliminary data.</text>
</comment>
<reference evidence="2 3" key="1">
    <citation type="submission" date="2020-04" db="EMBL/GenBank/DDBJ databases">
        <authorList>
            <person name="Wallbank WR R."/>
            <person name="Pardo Diaz C."/>
            <person name="Kozak K."/>
            <person name="Martin S."/>
            <person name="Jiggins C."/>
            <person name="Moest M."/>
            <person name="Warren A I."/>
            <person name="Byers J.R.P. K."/>
            <person name="Montejo-Kovacevich G."/>
            <person name="Yen C E."/>
        </authorList>
    </citation>
    <scope>NUCLEOTIDE SEQUENCE [LARGE SCALE GENOMIC DNA]</scope>
</reference>
<evidence type="ECO:0000313" key="3">
    <source>
        <dbReference type="Proteomes" id="UP000494106"/>
    </source>
</evidence>
<protein>
    <submittedName>
        <fullName evidence="2">Uncharacterized protein</fullName>
    </submittedName>
</protein>
<gene>
    <name evidence="2" type="ORF">APLA_LOCUS12820</name>
</gene>
<sequence>MNAAARMTSQSKFFSCKWMLEEKQRAPCELEPGQQCHCGSLPRRARPQPPPRSPAPASTTSCHITHSTSQIFTVSIRNLPNSQITTLIESIHRIPWQTFRH</sequence>
<dbReference type="AlphaFoldDB" id="A0A8S1AZ97"/>
<accession>A0A8S1AZ97</accession>
<organism evidence="2 3">
    <name type="scientific">Arctia plantaginis</name>
    <name type="common">Wood tiger moth</name>
    <name type="synonym">Phalaena plantaginis</name>
    <dbReference type="NCBI Taxonomy" id="874455"/>
    <lineage>
        <taxon>Eukaryota</taxon>
        <taxon>Metazoa</taxon>
        <taxon>Ecdysozoa</taxon>
        <taxon>Arthropoda</taxon>
        <taxon>Hexapoda</taxon>
        <taxon>Insecta</taxon>
        <taxon>Pterygota</taxon>
        <taxon>Neoptera</taxon>
        <taxon>Endopterygota</taxon>
        <taxon>Lepidoptera</taxon>
        <taxon>Glossata</taxon>
        <taxon>Ditrysia</taxon>
        <taxon>Noctuoidea</taxon>
        <taxon>Erebidae</taxon>
        <taxon>Arctiinae</taxon>
        <taxon>Arctia</taxon>
    </lineage>
</organism>
<feature type="region of interest" description="Disordered" evidence="1">
    <location>
        <begin position="39"/>
        <end position="62"/>
    </location>
</feature>
<name>A0A8S1AZ97_ARCPL</name>
<proteinExistence type="predicted"/>